<sequence>MKAVTALAALLGLLSGLTVLAADPINWDNIIFEWVAVTVTDSVCAAPTTLQSALPSAMLSSGPSNPLATISYDSPAQILGQPIVNAIVTSIPRPTVRTSWASTATYDTSSSSTPTATATLRPAVVSNANLADPENLRPKIEHNLYYADDSNAGSNDSTMPIANVKFNFTMDAVNLESSHIQSVTCSINPSNSQTIIMKIIFSDKTTYDTAVNTWPANRDFLLIGFFPGCTGYAQSQRSFSKVHSFTHAGDTMEITATVEDLTITDAISEGEIKFGSFNSGYASGSESSNSSAPYYGVGVPGDCLGDKTNDFDVALDKALGVSKDASSFASRFKTKRTIRRRREASRFPRFVNSDVERYLEKRWSIGGFLSDIGSSIASAVESVVDTVKDTAEAAWGGISDAMKTVGKAIAAAGKAIINNEADFDYIDTTAKWSTFLSKDTKYPNSDKTGSPWNTAWGKPGFLLAADYETETKIFCVDCGIEGNIKLNGHLKFSLKDGLKAASFTMNGTMHSNVQFGIFAEAKWETSTSVMLFDIPLGPIEIPGVFDIGPQIIVSAEASASITTTGMITAGFSMDWNPYISLDMMDWTSQTKGWEPVLHPMVQVDGEVVASVGISLPIQIGFGVNLFKGWILKTIVIGEKPGLSLSARVTGEAHADADTQSAVIDGGLDRPKDFTCPNSVALFLDFTNSIDLEVMDVFRKNLGRARVPLWQECLGTSNSSETTSTTTSTTSSTTETSSTTSATADLAAEATSATENHETPSPTDTTGGESTTLPPTPIVEKRQETTATPSFVKLPFNTTTIGLNATYTFITSSITPSTQTINTLTSLPSSVATTDISSTSILVSEKTAGETTVFPTLSIFNVSSSTTKSASVTPTSLSPTVTSAFTTSNSSITTKNATASPATTSSSPTATILNLPKVIIKDAADGLFIRTNADGTIYLCDQHCGSPVEFYTHSNIAVADKSARLFHGYTKELETYGVSRFRLHPVDRMPNTAMVVGLYEFQKGKIVAVSKENPDEFLLPVVCRIEGAARKVFLVKDFEKGLKVLKERGGAFAGGKVMECSMKNFEMVEV</sequence>
<dbReference type="Proteomes" id="UP001365542">
    <property type="component" value="Unassembled WGS sequence"/>
</dbReference>
<dbReference type="Pfam" id="PF23865">
    <property type="entry name" value="DUF7223"/>
    <property type="match status" value="1"/>
</dbReference>
<reference evidence="5 6" key="1">
    <citation type="submission" date="2019-10" db="EMBL/GenBank/DDBJ databases">
        <authorList>
            <person name="Palmer J.M."/>
        </authorList>
    </citation>
    <scope>NUCLEOTIDE SEQUENCE [LARGE SCALE GENOMIC DNA]</scope>
    <source>
        <strain evidence="5 6">TWF694</strain>
    </source>
</reference>
<feature type="domain" description="DUF7223" evidence="4">
    <location>
        <begin position="470"/>
        <end position="613"/>
    </location>
</feature>
<feature type="domain" description="DUF7029" evidence="3">
    <location>
        <begin position="168"/>
        <end position="269"/>
    </location>
</feature>
<organism evidence="5 6">
    <name type="scientific">Orbilia ellipsospora</name>
    <dbReference type="NCBI Taxonomy" id="2528407"/>
    <lineage>
        <taxon>Eukaryota</taxon>
        <taxon>Fungi</taxon>
        <taxon>Dikarya</taxon>
        <taxon>Ascomycota</taxon>
        <taxon>Pezizomycotina</taxon>
        <taxon>Orbiliomycetes</taxon>
        <taxon>Orbiliales</taxon>
        <taxon>Orbiliaceae</taxon>
        <taxon>Orbilia</taxon>
    </lineage>
</organism>
<gene>
    <name evidence="5" type="ORF">TWF694_008112</name>
</gene>
<dbReference type="AlphaFoldDB" id="A0AAV9XFJ3"/>
<proteinExistence type="predicted"/>
<feature type="region of interest" description="Disordered" evidence="1">
    <location>
        <begin position="715"/>
        <end position="785"/>
    </location>
</feature>
<evidence type="ECO:0000256" key="2">
    <source>
        <dbReference type="SAM" id="SignalP"/>
    </source>
</evidence>
<evidence type="ECO:0000259" key="4">
    <source>
        <dbReference type="Pfam" id="PF23865"/>
    </source>
</evidence>
<dbReference type="EMBL" id="JAVHJO010000004">
    <property type="protein sequence ID" value="KAK6540721.1"/>
    <property type="molecule type" value="Genomic_DNA"/>
</dbReference>
<dbReference type="InterPro" id="IPR054293">
    <property type="entry name" value="DUF7029"/>
</dbReference>
<feature type="compositionally biased region" description="Low complexity" evidence="1">
    <location>
        <begin position="715"/>
        <end position="753"/>
    </location>
</feature>
<protein>
    <submittedName>
        <fullName evidence="5">Uncharacterized protein</fullName>
    </submittedName>
</protein>
<feature type="compositionally biased region" description="Polar residues" evidence="1">
    <location>
        <begin position="758"/>
        <end position="772"/>
    </location>
</feature>
<feature type="chain" id="PRO_5043541604" evidence="2">
    <location>
        <begin position="23"/>
        <end position="1069"/>
    </location>
</feature>
<name>A0AAV9XFJ3_9PEZI</name>
<feature type="signal peptide" evidence="2">
    <location>
        <begin position="1"/>
        <end position="22"/>
    </location>
</feature>
<keyword evidence="6" id="KW-1185">Reference proteome</keyword>
<dbReference type="Pfam" id="PF22974">
    <property type="entry name" value="DUF7029"/>
    <property type="match status" value="1"/>
</dbReference>
<evidence type="ECO:0000313" key="6">
    <source>
        <dbReference type="Proteomes" id="UP001365542"/>
    </source>
</evidence>
<comment type="caution">
    <text evidence="5">The sequence shown here is derived from an EMBL/GenBank/DDBJ whole genome shotgun (WGS) entry which is preliminary data.</text>
</comment>
<evidence type="ECO:0000259" key="3">
    <source>
        <dbReference type="Pfam" id="PF22974"/>
    </source>
</evidence>
<evidence type="ECO:0000313" key="5">
    <source>
        <dbReference type="EMBL" id="KAK6540721.1"/>
    </source>
</evidence>
<keyword evidence="2" id="KW-0732">Signal</keyword>
<evidence type="ECO:0000256" key="1">
    <source>
        <dbReference type="SAM" id="MobiDB-lite"/>
    </source>
</evidence>
<dbReference type="InterPro" id="IPR055647">
    <property type="entry name" value="DUF7223"/>
</dbReference>
<accession>A0AAV9XFJ3</accession>